<dbReference type="CDD" id="cd01106">
    <property type="entry name" value="HTH_TipAL-Mta"/>
    <property type="match status" value="1"/>
</dbReference>
<evidence type="ECO:0000256" key="2">
    <source>
        <dbReference type="ARBA" id="ARBA00023125"/>
    </source>
</evidence>
<reference evidence="6" key="1">
    <citation type="submission" date="2021-01" db="EMBL/GenBank/DDBJ databases">
        <title>YIM 132084 draft genome.</title>
        <authorList>
            <person name="An D."/>
        </authorList>
    </citation>
    <scope>NUCLEOTIDE SEQUENCE</scope>
    <source>
        <strain evidence="6">YIM 132084</strain>
    </source>
</reference>
<keyword evidence="3" id="KW-0010">Activator</keyword>
<dbReference type="Proteomes" id="UP000663792">
    <property type="component" value="Unassembled WGS sequence"/>
</dbReference>
<proteinExistence type="predicted"/>
<dbReference type="InterPro" id="IPR036244">
    <property type="entry name" value="TipA-like_antibiotic-bd"/>
</dbReference>
<dbReference type="InterPro" id="IPR009061">
    <property type="entry name" value="DNA-bd_dom_put_sf"/>
</dbReference>
<keyword evidence="4" id="KW-0804">Transcription</keyword>
<dbReference type="InterPro" id="IPR000551">
    <property type="entry name" value="MerR-type_HTH_dom"/>
</dbReference>
<feature type="domain" description="HTH merR-type" evidence="5">
    <location>
        <begin position="1"/>
        <end position="71"/>
    </location>
</feature>
<protein>
    <submittedName>
        <fullName evidence="6">MerR family transcriptional regulator</fullName>
    </submittedName>
</protein>
<organism evidence="6 7">
    <name type="scientific">Nakamurella leprariae</name>
    <dbReference type="NCBI Taxonomy" id="2803911"/>
    <lineage>
        <taxon>Bacteria</taxon>
        <taxon>Bacillati</taxon>
        <taxon>Actinomycetota</taxon>
        <taxon>Actinomycetes</taxon>
        <taxon>Nakamurellales</taxon>
        <taxon>Nakamurellaceae</taxon>
        <taxon>Nakamurella</taxon>
    </lineage>
</organism>
<dbReference type="PANTHER" id="PTHR30204">
    <property type="entry name" value="REDOX-CYCLING DRUG-SENSING TRANSCRIPTIONAL ACTIVATOR SOXR"/>
    <property type="match status" value="1"/>
</dbReference>
<dbReference type="PANTHER" id="PTHR30204:SF90">
    <property type="entry name" value="HTH-TYPE TRANSCRIPTIONAL ACTIVATOR MTA"/>
    <property type="match status" value="1"/>
</dbReference>
<evidence type="ECO:0000313" key="7">
    <source>
        <dbReference type="Proteomes" id="UP000663792"/>
    </source>
</evidence>
<evidence type="ECO:0000259" key="5">
    <source>
        <dbReference type="PROSITE" id="PS50937"/>
    </source>
</evidence>
<dbReference type="SMART" id="SM00422">
    <property type="entry name" value="HTH_MERR"/>
    <property type="match status" value="1"/>
</dbReference>
<evidence type="ECO:0000256" key="1">
    <source>
        <dbReference type="ARBA" id="ARBA00023015"/>
    </source>
</evidence>
<dbReference type="PROSITE" id="PS50937">
    <property type="entry name" value="HTH_MERR_2"/>
    <property type="match status" value="1"/>
</dbReference>
<evidence type="ECO:0000313" key="6">
    <source>
        <dbReference type="EMBL" id="MBM9466368.1"/>
    </source>
</evidence>
<dbReference type="GO" id="GO:0003700">
    <property type="term" value="F:DNA-binding transcription factor activity"/>
    <property type="evidence" value="ECO:0007669"/>
    <property type="project" value="InterPro"/>
</dbReference>
<gene>
    <name evidence="6" type="ORF">JL106_03630</name>
</gene>
<sequence>MGYSVGQVAELAGVTVRTLHHWEQVGLLYPRARSAAGYRQYDDADLDRLRDILFHRQLGLSLEAIRAALDAPAGDRRDQLLRQRELLAEQGDRVARMIAALDEELEASAMGIELTPEEKFEIFGPDYRTEWETEAQQRWGDTDAWRESRDRTARFSKQDWERVKRDGDELNRRLAATMAAGHAPDSEPAMDAAEEHRRSIETFSSCPPSMHRCLGDLYVADERFTATYEQLAPGLAAWLRDAIHANSDRAERQADPA</sequence>
<comment type="caution">
    <text evidence="6">The sequence shown here is derived from an EMBL/GenBank/DDBJ whole genome shotgun (WGS) entry which is preliminary data.</text>
</comment>
<dbReference type="AlphaFoldDB" id="A0A938YEM5"/>
<dbReference type="Gene3D" id="1.10.1660.10">
    <property type="match status" value="1"/>
</dbReference>
<dbReference type="PROSITE" id="PS00552">
    <property type="entry name" value="HTH_MERR_1"/>
    <property type="match status" value="1"/>
</dbReference>
<keyword evidence="7" id="KW-1185">Reference proteome</keyword>
<dbReference type="PRINTS" id="PR00040">
    <property type="entry name" value="HTHMERR"/>
</dbReference>
<dbReference type="GO" id="GO:0003677">
    <property type="term" value="F:DNA binding"/>
    <property type="evidence" value="ECO:0007669"/>
    <property type="project" value="UniProtKB-KW"/>
</dbReference>
<dbReference type="Pfam" id="PF07739">
    <property type="entry name" value="TipAS"/>
    <property type="match status" value="1"/>
</dbReference>
<dbReference type="InterPro" id="IPR012925">
    <property type="entry name" value="TipAS_dom"/>
</dbReference>
<keyword evidence="1" id="KW-0805">Transcription regulation</keyword>
<evidence type="ECO:0000256" key="3">
    <source>
        <dbReference type="ARBA" id="ARBA00023159"/>
    </source>
</evidence>
<dbReference type="SUPFAM" id="SSF89082">
    <property type="entry name" value="Antibiotic binding domain of TipA-like multidrug resistance regulators"/>
    <property type="match status" value="1"/>
</dbReference>
<dbReference type="EMBL" id="JAERWK010000005">
    <property type="protein sequence ID" value="MBM9466368.1"/>
    <property type="molecule type" value="Genomic_DNA"/>
</dbReference>
<dbReference type="Gene3D" id="1.10.490.50">
    <property type="entry name" value="Antibiotic binding domain of TipA-like multidrug resistance regulators"/>
    <property type="match status" value="1"/>
</dbReference>
<dbReference type="SUPFAM" id="SSF46955">
    <property type="entry name" value="Putative DNA-binding domain"/>
    <property type="match status" value="1"/>
</dbReference>
<keyword evidence="2" id="KW-0238">DNA-binding</keyword>
<evidence type="ECO:0000256" key="4">
    <source>
        <dbReference type="ARBA" id="ARBA00023163"/>
    </source>
</evidence>
<accession>A0A938YEM5</accession>
<dbReference type="InterPro" id="IPR047057">
    <property type="entry name" value="MerR_fam"/>
</dbReference>
<dbReference type="Pfam" id="PF13411">
    <property type="entry name" value="MerR_1"/>
    <property type="match status" value="1"/>
</dbReference>
<name>A0A938YEM5_9ACTN</name>
<dbReference type="RefSeq" id="WP_205259313.1">
    <property type="nucleotide sequence ID" value="NZ_JAERWK010000005.1"/>
</dbReference>